<dbReference type="Proteomes" id="UP001470230">
    <property type="component" value="Unassembled WGS sequence"/>
</dbReference>
<dbReference type="EMBL" id="JAPFFF010000017">
    <property type="protein sequence ID" value="KAK8863596.1"/>
    <property type="molecule type" value="Genomic_DNA"/>
</dbReference>
<dbReference type="Gene3D" id="1.25.10.10">
    <property type="entry name" value="Leucine-rich Repeat Variant"/>
    <property type="match status" value="1"/>
</dbReference>
<keyword evidence="4" id="KW-1185">Reference proteome</keyword>
<reference evidence="3 4" key="1">
    <citation type="submission" date="2024-04" db="EMBL/GenBank/DDBJ databases">
        <title>Tritrichomonas musculus Genome.</title>
        <authorList>
            <person name="Alves-Ferreira E."/>
            <person name="Grigg M."/>
            <person name="Lorenzi H."/>
            <person name="Galac M."/>
        </authorList>
    </citation>
    <scope>NUCLEOTIDE SEQUENCE [LARGE SCALE GENOMIC DNA]</scope>
    <source>
        <strain evidence="3 4">EAF2021</strain>
    </source>
</reference>
<feature type="compositionally biased region" description="Low complexity" evidence="1">
    <location>
        <begin position="458"/>
        <end position="474"/>
    </location>
</feature>
<evidence type="ECO:0000256" key="1">
    <source>
        <dbReference type="SAM" id="MobiDB-lite"/>
    </source>
</evidence>
<evidence type="ECO:0000259" key="2">
    <source>
        <dbReference type="SMART" id="SM01349"/>
    </source>
</evidence>
<dbReference type="PANTHER" id="PTHR21567:SF88">
    <property type="entry name" value="TOG DOMAIN-CONTAINING PROTEIN"/>
    <property type="match status" value="1"/>
</dbReference>
<dbReference type="InterPro" id="IPR011989">
    <property type="entry name" value="ARM-like"/>
</dbReference>
<feature type="compositionally biased region" description="Polar residues" evidence="1">
    <location>
        <begin position="244"/>
        <end position="258"/>
    </location>
</feature>
<gene>
    <name evidence="3" type="ORF">M9Y10_011283</name>
</gene>
<feature type="compositionally biased region" description="Basic residues" evidence="1">
    <location>
        <begin position="445"/>
        <end position="457"/>
    </location>
</feature>
<dbReference type="InterPro" id="IPR024395">
    <property type="entry name" value="CLASP_N_dom"/>
</dbReference>
<dbReference type="InterPro" id="IPR034085">
    <property type="entry name" value="TOG"/>
</dbReference>
<comment type="caution">
    <text evidence="3">The sequence shown here is derived from an EMBL/GenBank/DDBJ whole genome shotgun (WGS) entry which is preliminary data.</text>
</comment>
<proteinExistence type="predicted"/>
<organism evidence="3 4">
    <name type="scientific">Tritrichomonas musculus</name>
    <dbReference type="NCBI Taxonomy" id="1915356"/>
    <lineage>
        <taxon>Eukaryota</taxon>
        <taxon>Metamonada</taxon>
        <taxon>Parabasalia</taxon>
        <taxon>Tritrichomonadida</taxon>
        <taxon>Tritrichomonadidae</taxon>
        <taxon>Tritrichomonas</taxon>
    </lineage>
</organism>
<feature type="domain" description="TOG" evidence="2">
    <location>
        <begin position="484"/>
        <end position="708"/>
    </location>
</feature>
<feature type="region of interest" description="Disordered" evidence="1">
    <location>
        <begin position="212"/>
        <end position="330"/>
    </location>
</feature>
<dbReference type="PANTHER" id="PTHR21567">
    <property type="entry name" value="CLASP"/>
    <property type="match status" value="1"/>
</dbReference>
<feature type="compositionally biased region" description="Acidic residues" evidence="1">
    <location>
        <begin position="417"/>
        <end position="434"/>
    </location>
</feature>
<feature type="region of interest" description="Disordered" evidence="1">
    <location>
        <begin position="344"/>
        <end position="502"/>
    </location>
</feature>
<protein>
    <recommendedName>
        <fullName evidence="2">TOG domain-containing protein</fullName>
    </recommendedName>
</protein>
<feature type="compositionally biased region" description="Basic and acidic residues" evidence="1">
    <location>
        <begin position="435"/>
        <end position="444"/>
    </location>
</feature>
<dbReference type="SMART" id="SM01349">
    <property type="entry name" value="TOG"/>
    <property type="match status" value="1"/>
</dbReference>
<evidence type="ECO:0000313" key="3">
    <source>
        <dbReference type="EMBL" id="KAK8863596.1"/>
    </source>
</evidence>
<feature type="compositionally biased region" description="Low complexity" evidence="1">
    <location>
        <begin position="385"/>
        <end position="405"/>
    </location>
</feature>
<evidence type="ECO:0000313" key="4">
    <source>
        <dbReference type="Proteomes" id="UP001470230"/>
    </source>
</evidence>
<dbReference type="InterPro" id="IPR016024">
    <property type="entry name" value="ARM-type_fold"/>
</dbReference>
<feature type="compositionally biased region" description="Basic and acidic residues" evidence="1">
    <location>
        <begin position="487"/>
        <end position="499"/>
    </location>
</feature>
<dbReference type="Pfam" id="PF12348">
    <property type="entry name" value="CLASP_N"/>
    <property type="match status" value="1"/>
</dbReference>
<sequence length="721" mass="80912">MSFPHESQEKLKQIRTLHSDFLRDTADVSEYLKYLSKLKDIKTIECHLAACTAISSAIIYSNVTTDLHHFSKCFTYLITCSDEVVRRSCLSLISLLAQKGQLETVLNFLLPLFKEKWTDRAQEMMLSFAFSFSPPAANYFRIFLPMAESLRKSKDELLSSTATDFILFMNNLGNGNKNGDFNSKEPKTVLMLRTSINFSKIHENFFSPNNNNFDEDDFIEDDNSSSPAQEPFVTSTIPVKKASSAKTNFSKPPRTTNSVRRKNHTSDSLEEDDIKNDDADYPVNNKFIQKKTKNNSKEPEPEPVPPPVNEPNYDEFDENTEPPPGKSLLCNSIDLSKALGKNFANSNAYDDNESKRSQRTSAVDSSEDSRSPRPSSKAKSKNKSKYGSGTSNIPVPSGSPASSRRGSIKKLNRYDDDKDDDAGTYNDNFEDEDTNDTKDDDRPTYKKTPKSAAKSKRSTNLSNSGSVNSSAVSTPTSSKRKSGSLSQKDKEKEKEKEIPLSELTSMLRNKDWEMQQKAVDILGDHLTDDPSQLSYLCKDIWLNLMDAVSSPRTMLAHQSFQLAERIFRSFSQTLCAQTSQWIQMLLNYTCSSHQFIAEDATDVLNAIAEGSPRSRVFSALITGLKHKNSIARGKSTYCLMCVIPNTSLNSNSTVKQNSLDEKELKAVIVNTAPLIRDTRVETRDVAKKLLKELSADERFSNIAKTSLSAQDYTEMKKMIEI</sequence>
<name>A0ABR2IJ70_9EUKA</name>
<feature type="compositionally biased region" description="Acidic residues" evidence="1">
    <location>
        <begin position="213"/>
        <end position="223"/>
    </location>
</feature>
<dbReference type="SUPFAM" id="SSF48371">
    <property type="entry name" value="ARM repeat"/>
    <property type="match status" value="2"/>
</dbReference>
<accession>A0ABR2IJ70</accession>